<feature type="compositionally biased region" description="Basic and acidic residues" evidence="1">
    <location>
        <begin position="172"/>
        <end position="185"/>
    </location>
</feature>
<comment type="caution">
    <text evidence="2">The sequence shown here is derived from an EMBL/GenBank/DDBJ whole genome shotgun (WGS) entry which is preliminary data.</text>
</comment>
<proteinExistence type="predicted"/>
<evidence type="ECO:0000256" key="1">
    <source>
        <dbReference type="SAM" id="MobiDB-lite"/>
    </source>
</evidence>
<dbReference type="Proteomes" id="UP000646911">
    <property type="component" value="Unassembled WGS sequence"/>
</dbReference>
<sequence length="389" mass="41458">MTSRNDDMHEAEFEDFLQGKGELASLLQDLQQAQPTAELDAAIIAQAERALAAALVTTTKSEIASPAANDVIGPEGSGNPPSFLWRWKLPLSLAASVLFAIPVVMQQNQETFPTDPVTVAAPNAHVPQEKINSALPQLAQADLAKQAKVATELSPPAAASMDNAMPPAMETSKTKESRKADDSKRASVANPRSEYKLAERQAEPTPPPPTILAAAPEPTKVTITGSAIRRQEVSSAAPLQTNSNVAGAEEKEAAENHYASNAKMRALTANASHAKAEAAGMLAKSSETASTDKKADMPAAAPFPAAQPAPRIVMAAPPVAAAPPLSAALAPEPHPGAYDWLQKIEQLLKNHRNKEALDEWRKFRVIYPAFTVDQSLQKQIDALQKYKDQ</sequence>
<reference evidence="2 3" key="1">
    <citation type="submission" date="2020-08" db="EMBL/GenBank/DDBJ databases">
        <title>Novel species isolated from subtropical streams in China.</title>
        <authorList>
            <person name="Lu H."/>
        </authorList>
    </citation>
    <scope>NUCLEOTIDE SEQUENCE [LARGE SCALE GENOMIC DNA]</scope>
    <source>
        <strain evidence="2 3">NL8W</strain>
    </source>
</reference>
<feature type="region of interest" description="Disordered" evidence="1">
    <location>
        <begin position="232"/>
        <end position="254"/>
    </location>
</feature>
<dbReference type="EMBL" id="JACOFX010000026">
    <property type="protein sequence ID" value="MBC3911214.1"/>
    <property type="molecule type" value="Genomic_DNA"/>
</dbReference>
<feature type="region of interest" description="Disordered" evidence="1">
    <location>
        <begin position="156"/>
        <end position="218"/>
    </location>
</feature>
<accession>A0ABR6ZHQ6</accession>
<organism evidence="2 3">
    <name type="scientific">Undibacterium umbellatum</name>
    <dbReference type="NCBI Taxonomy" id="2762300"/>
    <lineage>
        <taxon>Bacteria</taxon>
        <taxon>Pseudomonadati</taxon>
        <taxon>Pseudomonadota</taxon>
        <taxon>Betaproteobacteria</taxon>
        <taxon>Burkholderiales</taxon>
        <taxon>Oxalobacteraceae</taxon>
        <taxon>Undibacterium</taxon>
    </lineage>
</organism>
<keyword evidence="3" id="KW-1185">Reference proteome</keyword>
<evidence type="ECO:0000313" key="2">
    <source>
        <dbReference type="EMBL" id="MBC3911214.1"/>
    </source>
</evidence>
<protein>
    <submittedName>
        <fullName evidence="2">Uncharacterized protein</fullName>
    </submittedName>
</protein>
<dbReference type="RefSeq" id="WP_186956925.1">
    <property type="nucleotide sequence ID" value="NZ_JACOFX010000026.1"/>
</dbReference>
<evidence type="ECO:0000313" key="3">
    <source>
        <dbReference type="Proteomes" id="UP000646911"/>
    </source>
</evidence>
<name>A0ABR6ZHQ6_9BURK</name>
<feature type="compositionally biased region" description="Polar residues" evidence="1">
    <location>
        <begin position="233"/>
        <end position="245"/>
    </location>
</feature>
<gene>
    <name evidence="2" type="ORF">H8L47_27010</name>
</gene>
<feature type="compositionally biased region" description="Basic and acidic residues" evidence="1">
    <location>
        <begin position="193"/>
        <end position="202"/>
    </location>
</feature>